<proteinExistence type="predicted"/>
<sequence length="51" mass="5615">MRLDDVNKAWRAAAARPIARELTFDGDSLVFGARTRLAKVGARSTRRGSAR</sequence>
<gene>
    <name evidence="1" type="ORF">DFR50_107141</name>
</gene>
<comment type="caution">
    <text evidence="1">The sequence shown here is derived from an EMBL/GenBank/DDBJ whole genome shotgun (WGS) entry which is preliminary data.</text>
</comment>
<accession>A0A366FMS5</accession>
<protein>
    <submittedName>
        <fullName evidence="1">Uncharacterized protein</fullName>
    </submittedName>
</protein>
<keyword evidence="2" id="KW-1185">Reference proteome</keyword>
<evidence type="ECO:0000313" key="1">
    <source>
        <dbReference type="EMBL" id="RBP15871.1"/>
    </source>
</evidence>
<reference evidence="1 2" key="1">
    <citation type="submission" date="2018-06" db="EMBL/GenBank/DDBJ databases">
        <title>Genomic Encyclopedia of Type Strains, Phase IV (KMG-IV): sequencing the most valuable type-strain genomes for metagenomic binning, comparative biology and taxonomic classification.</title>
        <authorList>
            <person name="Goeker M."/>
        </authorList>
    </citation>
    <scope>NUCLEOTIDE SEQUENCE [LARGE SCALE GENOMIC DNA]</scope>
    <source>
        <strain evidence="1 2">DSM 24875</strain>
    </source>
</reference>
<organism evidence="1 2">
    <name type="scientific">Roseiarcus fermentans</name>
    <dbReference type="NCBI Taxonomy" id="1473586"/>
    <lineage>
        <taxon>Bacteria</taxon>
        <taxon>Pseudomonadati</taxon>
        <taxon>Pseudomonadota</taxon>
        <taxon>Alphaproteobacteria</taxon>
        <taxon>Hyphomicrobiales</taxon>
        <taxon>Roseiarcaceae</taxon>
        <taxon>Roseiarcus</taxon>
    </lineage>
</organism>
<name>A0A366FMS5_9HYPH</name>
<dbReference type="AlphaFoldDB" id="A0A366FMS5"/>
<dbReference type="Proteomes" id="UP000253529">
    <property type="component" value="Unassembled WGS sequence"/>
</dbReference>
<dbReference type="RefSeq" id="WP_170153101.1">
    <property type="nucleotide sequence ID" value="NZ_QNRK01000007.1"/>
</dbReference>
<dbReference type="EMBL" id="QNRK01000007">
    <property type="protein sequence ID" value="RBP15871.1"/>
    <property type="molecule type" value="Genomic_DNA"/>
</dbReference>
<evidence type="ECO:0000313" key="2">
    <source>
        <dbReference type="Proteomes" id="UP000253529"/>
    </source>
</evidence>